<dbReference type="PROSITE" id="PS50928">
    <property type="entry name" value="ABC_TM1"/>
    <property type="match status" value="1"/>
</dbReference>
<dbReference type="GO" id="GO:0055085">
    <property type="term" value="P:transmembrane transport"/>
    <property type="evidence" value="ECO:0007669"/>
    <property type="project" value="InterPro"/>
</dbReference>
<dbReference type="InterPro" id="IPR045621">
    <property type="entry name" value="BPD_transp_1_N"/>
</dbReference>
<dbReference type="EMBL" id="BIFQ01000001">
    <property type="protein sequence ID" value="GCE05834.1"/>
    <property type="molecule type" value="Genomic_DNA"/>
</dbReference>
<evidence type="ECO:0000313" key="9">
    <source>
        <dbReference type="EMBL" id="GCE05834.1"/>
    </source>
</evidence>
<dbReference type="Gene3D" id="1.10.3720.10">
    <property type="entry name" value="MetI-like"/>
    <property type="match status" value="1"/>
</dbReference>
<evidence type="ECO:0000256" key="7">
    <source>
        <dbReference type="RuleBase" id="RU363032"/>
    </source>
</evidence>
<feature type="transmembrane region" description="Helical" evidence="7">
    <location>
        <begin position="286"/>
        <end position="312"/>
    </location>
</feature>
<evidence type="ECO:0000256" key="5">
    <source>
        <dbReference type="ARBA" id="ARBA00022989"/>
    </source>
</evidence>
<protein>
    <submittedName>
        <fullName evidence="9">Peptide ABC transporter permease</fullName>
    </submittedName>
</protein>
<proteinExistence type="inferred from homology"/>
<evidence type="ECO:0000256" key="2">
    <source>
        <dbReference type="ARBA" id="ARBA00022448"/>
    </source>
</evidence>
<gene>
    <name evidence="9" type="ORF">KDAU_31630</name>
</gene>
<dbReference type="OrthoDB" id="9772184at2"/>
<organism evidence="9 10">
    <name type="scientific">Dictyobacter aurantiacus</name>
    <dbReference type="NCBI Taxonomy" id="1936993"/>
    <lineage>
        <taxon>Bacteria</taxon>
        <taxon>Bacillati</taxon>
        <taxon>Chloroflexota</taxon>
        <taxon>Ktedonobacteria</taxon>
        <taxon>Ktedonobacterales</taxon>
        <taxon>Dictyobacteraceae</taxon>
        <taxon>Dictyobacter</taxon>
    </lineage>
</organism>
<comment type="subcellular location">
    <subcellularLocation>
        <location evidence="1 7">Cell membrane</location>
        <topology evidence="1 7">Multi-pass membrane protein</topology>
    </subcellularLocation>
</comment>
<feature type="transmembrane region" description="Helical" evidence="7">
    <location>
        <begin position="9"/>
        <end position="29"/>
    </location>
</feature>
<feature type="domain" description="ABC transmembrane type-1" evidence="8">
    <location>
        <begin position="96"/>
        <end position="305"/>
    </location>
</feature>
<dbReference type="GO" id="GO:0005886">
    <property type="term" value="C:plasma membrane"/>
    <property type="evidence" value="ECO:0007669"/>
    <property type="project" value="UniProtKB-SubCell"/>
</dbReference>
<dbReference type="CDD" id="cd06261">
    <property type="entry name" value="TM_PBP2"/>
    <property type="match status" value="1"/>
</dbReference>
<evidence type="ECO:0000256" key="3">
    <source>
        <dbReference type="ARBA" id="ARBA00022475"/>
    </source>
</evidence>
<keyword evidence="5 7" id="KW-1133">Transmembrane helix</keyword>
<dbReference type="RefSeq" id="WP_126596847.1">
    <property type="nucleotide sequence ID" value="NZ_BIFQ01000001.1"/>
</dbReference>
<feature type="transmembrane region" description="Helical" evidence="7">
    <location>
        <begin position="183"/>
        <end position="202"/>
    </location>
</feature>
<comment type="similarity">
    <text evidence="7">Belongs to the binding-protein-dependent transport system permease family.</text>
</comment>
<feature type="transmembrane region" description="Helical" evidence="7">
    <location>
        <begin position="102"/>
        <end position="123"/>
    </location>
</feature>
<evidence type="ECO:0000256" key="1">
    <source>
        <dbReference type="ARBA" id="ARBA00004651"/>
    </source>
</evidence>
<dbReference type="SUPFAM" id="SSF161098">
    <property type="entry name" value="MetI-like"/>
    <property type="match status" value="1"/>
</dbReference>
<dbReference type="AlphaFoldDB" id="A0A401ZG20"/>
<feature type="transmembrane region" description="Helical" evidence="7">
    <location>
        <begin position="241"/>
        <end position="266"/>
    </location>
</feature>
<keyword evidence="4 7" id="KW-0812">Transmembrane</keyword>
<dbReference type="PANTHER" id="PTHR43163">
    <property type="entry name" value="DIPEPTIDE TRANSPORT SYSTEM PERMEASE PROTEIN DPPB-RELATED"/>
    <property type="match status" value="1"/>
</dbReference>
<name>A0A401ZG20_9CHLR</name>
<accession>A0A401ZG20</accession>
<reference evidence="10" key="1">
    <citation type="submission" date="2018-12" db="EMBL/GenBank/DDBJ databases">
        <title>Tengunoibacter tsumagoiensis gen. nov., sp. nov., Dictyobacter kobayashii sp. nov., D. alpinus sp. nov., and D. joshuensis sp. nov. and description of Dictyobacteraceae fam. nov. within the order Ktedonobacterales isolated from Tengu-no-mugimeshi.</title>
        <authorList>
            <person name="Wang C.M."/>
            <person name="Zheng Y."/>
            <person name="Sakai Y."/>
            <person name="Toyoda A."/>
            <person name="Minakuchi Y."/>
            <person name="Abe K."/>
            <person name="Yokota A."/>
            <person name="Yabe S."/>
        </authorList>
    </citation>
    <scope>NUCLEOTIDE SEQUENCE [LARGE SCALE GENOMIC DNA]</scope>
    <source>
        <strain evidence="10">S-27</strain>
    </source>
</reference>
<sequence>MLKFLIKRFVGLIFVIFCVTFLTFIIGYYSPSNPIQIMMGDHPNHQLELQLMHQYGLDQPMLQQYANFVIRLLHFDLGTSFKTIGRPVKDIIADGLPISLELGFWALIIQVGIGVPVGIISAIKANSWTDTISMGASLVIYALPSFILAILVQFLIIWLDNTFGLNWPNTQWGTPWQYSWTDIQYKLAPILVYGATGMAYFARLSRTSMLEILRQDYVRTARAKGLYERAVIYRHAFRNALIPLITIIGLSIGFLVAGAFFIERIFSIPGIAGITLDSIDNLDYPVVQATTVILAIGVVFGNLLSDICYTLVDPRIKAE</sequence>
<dbReference type="InterPro" id="IPR035906">
    <property type="entry name" value="MetI-like_sf"/>
</dbReference>
<keyword evidence="10" id="KW-1185">Reference proteome</keyword>
<keyword evidence="6 7" id="KW-0472">Membrane</keyword>
<feature type="transmembrane region" description="Helical" evidence="7">
    <location>
        <begin position="135"/>
        <end position="159"/>
    </location>
</feature>
<comment type="caution">
    <text evidence="9">The sequence shown here is derived from an EMBL/GenBank/DDBJ whole genome shotgun (WGS) entry which is preliminary data.</text>
</comment>
<keyword evidence="2 7" id="KW-0813">Transport</keyword>
<dbReference type="PANTHER" id="PTHR43163:SF7">
    <property type="entry name" value="DIPEPTIDE-TRANSPORT INTEGRAL MEMBRANE PROTEIN ABC TRANSPORTER DPPB-RELATED"/>
    <property type="match status" value="1"/>
</dbReference>
<evidence type="ECO:0000256" key="4">
    <source>
        <dbReference type="ARBA" id="ARBA00022692"/>
    </source>
</evidence>
<dbReference type="Pfam" id="PF19300">
    <property type="entry name" value="BPD_transp_1_N"/>
    <property type="match status" value="1"/>
</dbReference>
<keyword evidence="3" id="KW-1003">Cell membrane</keyword>
<dbReference type="Pfam" id="PF00528">
    <property type="entry name" value="BPD_transp_1"/>
    <property type="match status" value="1"/>
</dbReference>
<evidence type="ECO:0000256" key="6">
    <source>
        <dbReference type="ARBA" id="ARBA00023136"/>
    </source>
</evidence>
<dbReference type="Proteomes" id="UP000287224">
    <property type="component" value="Unassembled WGS sequence"/>
</dbReference>
<dbReference type="InterPro" id="IPR000515">
    <property type="entry name" value="MetI-like"/>
</dbReference>
<evidence type="ECO:0000313" key="10">
    <source>
        <dbReference type="Proteomes" id="UP000287224"/>
    </source>
</evidence>
<evidence type="ECO:0000259" key="8">
    <source>
        <dbReference type="PROSITE" id="PS50928"/>
    </source>
</evidence>